<dbReference type="OrthoDB" id="2588702at2759"/>
<evidence type="ECO:0008006" key="3">
    <source>
        <dbReference type="Google" id="ProtNLM"/>
    </source>
</evidence>
<dbReference type="InterPro" id="IPR012677">
    <property type="entry name" value="Nucleotide-bd_a/b_plait_sf"/>
</dbReference>
<sequence length="134" mass="14190">MLESQSFSDMADRGPGPTFRSSATSPVLYLRGLPWGATAEAVQDFLSPIRVKEVIIVNSQEDGPTGEVLPILPEASALAGSELRRLEGALRKVLLGLPFADGRCAVILPLTPATVLVSEMSRGKASTLLLVAFL</sequence>
<dbReference type="Proteomes" id="UP000186817">
    <property type="component" value="Unassembled WGS sequence"/>
</dbReference>
<dbReference type="AlphaFoldDB" id="A0A1Q9EJ12"/>
<evidence type="ECO:0000313" key="1">
    <source>
        <dbReference type="EMBL" id="OLQ07419.1"/>
    </source>
</evidence>
<evidence type="ECO:0000313" key="2">
    <source>
        <dbReference type="Proteomes" id="UP000186817"/>
    </source>
</evidence>
<proteinExistence type="predicted"/>
<organism evidence="1 2">
    <name type="scientific">Symbiodinium microadriaticum</name>
    <name type="common">Dinoflagellate</name>
    <name type="synonym">Zooxanthella microadriatica</name>
    <dbReference type="NCBI Taxonomy" id="2951"/>
    <lineage>
        <taxon>Eukaryota</taxon>
        <taxon>Sar</taxon>
        <taxon>Alveolata</taxon>
        <taxon>Dinophyceae</taxon>
        <taxon>Suessiales</taxon>
        <taxon>Symbiodiniaceae</taxon>
        <taxon>Symbiodinium</taxon>
    </lineage>
</organism>
<reference evidence="1 2" key="1">
    <citation type="submission" date="2016-02" db="EMBL/GenBank/DDBJ databases">
        <title>Genome analysis of coral dinoflagellate symbionts highlights evolutionary adaptations to a symbiotic lifestyle.</title>
        <authorList>
            <person name="Aranda M."/>
            <person name="Li Y."/>
            <person name="Liew Y.J."/>
            <person name="Baumgarten S."/>
            <person name="Simakov O."/>
            <person name="Wilson M."/>
            <person name="Piel J."/>
            <person name="Ashoor H."/>
            <person name="Bougouffa S."/>
            <person name="Bajic V.B."/>
            <person name="Ryu T."/>
            <person name="Ravasi T."/>
            <person name="Bayer T."/>
            <person name="Micklem G."/>
            <person name="Kim H."/>
            <person name="Bhak J."/>
            <person name="Lajeunesse T.C."/>
            <person name="Voolstra C.R."/>
        </authorList>
    </citation>
    <scope>NUCLEOTIDE SEQUENCE [LARGE SCALE GENOMIC DNA]</scope>
    <source>
        <strain evidence="1 2">CCMP2467</strain>
    </source>
</reference>
<dbReference type="InterPro" id="IPR035979">
    <property type="entry name" value="RBD_domain_sf"/>
</dbReference>
<dbReference type="GO" id="GO:0003676">
    <property type="term" value="F:nucleic acid binding"/>
    <property type="evidence" value="ECO:0007669"/>
    <property type="project" value="InterPro"/>
</dbReference>
<dbReference type="Gene3D" id="3.30.70.330">
    <property type="match status" value="1"/>
</dbReference>
<accession>A0A1Q9EJ12</accession>
<dbReference type="EMBL" id="LSRX01000139">
    <property type="protein sequence ID" value="OLQ07419.1"/>
    <property type="molecule type" value="Genomic_DNA"/>
</dbReference>
<dbReference type="SUPFAM" id="SSF54928">
    <property type="entry name" value="RNA-binding domain, RBD"/>
    <property type="match status" value="1"/>
</dbReference>
<gene>
    <name evidence="1" type="ORF">AK812_SmicGene9201</name>
</gene>
<protein>
    <recommendedName>
        <fullName evidence="3">RRM domain-containing protein</fullName>
    </recommendedName>
</protein>
<comment type="caution">
    <text evidence="1">The sequence shown here is derived from an EMBL/GenBank/DDBJ whole genome shotgun (WGS) entry which is preliminary data.</text>
</comment>
<keyword evidence="2" id="KW-1185">Reference proteome</keyword>
<name>A0A1Q9EJ12_SYMMI</name>